<dbReference type="Proteomes" id="UP000789570">
    <property type="component" value="Unassembled WGS sequence"/>
</dbReference>
<organism evidence="1 2">
    <name type="scientific">Funneliformis caledonium</name>
    <dbReference type="NCBI Taxonomy" id="1117310"/>
    <lineage>
        <taxon>Eukaryota</taxon>
        <taxon>Fungi</taxon>
        <taxon>Fungi incertae sedis</taxon>
        <taxon>Mucoromycota</taxon>
        <taxon>Glomeromycotina</taxon>
        <taxon>Glomeromycetes</taxon>
        <taxon>Glomerales</taxon>
        <taxon>Glomeraceae</taxon>
        <taxon>Funneliformis</taxon>
    </lineage>
</organism>
<gene>
    <name evidence="1" type="ORF">FCALED_LOCUS8747</name>
</gene>
<reference evidence="1" key="1">
    <citation type="submission" date="2021-06" db="EMBL/GenBank/DDBJ databases">
        <authorList>
            <person name="Kallberg Y."/>
            <person name="Tangrot J."/>
            <person name="Rosling A."/>
        </authorList>
    </citation>
    <scope>NUCLEOTIDE SEQUENCE</scope>
    <source>
        <strain evidence="1">UK204</strain>
    </source>
</reference>
<protein>
    <submittedName>
        <fullName evidence="1">327_t:CDS:1</fullName>
    </submittedName>
</protein>
<name>A0A9N9CI42_9GLOM</name>
<dbReference type="AlphaFoldDB" id="A0A9N9CI42"/>
<dbReference type="OrthoDB" id="2382048at2759"/>
<keyword evidence="2" id="KW-1185">Reference proteome</keyword>
<evidence type="ECO:0000313" key="2">
    <source>
        <dbReference type="Proteomes" id="UP000789570"/>
    </source>
</evidence>
<proteinExistence type="predicted"/>
<sequence>MALGFCFDVMKVTSGRMMLTGSKSSATLKDRNEGIEGYWQSRRKAYQEMVDKLYTGYMERLIGVQQQQAQYWEHSQYMYSQPRYQNQNGDVYVDDHRNADDRNYETNSDGMSEGSSFMADIKITEDTSATIME</sequence>
<accession>A0A9N9CI42</accession>
<dbReference type="EMBL" id="CAJVPQ010002655">
    <property type="protein sequence ID" value="CAG8604330.1"/>
    <property type="molecule type" value="Genomic_DNA"/>
</dbReference>
<evidence type="ECO:0000313" key="1">
    <source>
        <dbReference type="EMBL" id="CAG8604330.1"/>
    </source>
</evidence>
<comment type="caution">
    <text evidence="1">The sequence shown here is derived from an EMBL/GenBank/DDBJ whole genome shotgun (WGS) entry which is preliminary data.</text>
</comment>